<dbReference type="EMBL" id="LWCS01000028">
    <property type="protein sequence ID" value="OAN37341.1"/>
    <property type="molecule type" value="Genomic_DNA"/>
</dbReference>
<gene>
    <name evidence="1" type="ORF">A4X20_22600</name>
</gene>
<sequence>MRVPLMQSSRQPMAGLPRLRLRPGVWVRLRVMRWLPSVRVPLMQSNRPMVRLQRLSLMSLLPRWLRLMRMR</sequence>
<organism evidence="1 2">
    <name type="scientific">Mycolicibacterium iranicum</name>
    <name type="common">Mycobacterium iranicum</name>
    <dbReference type="NCBI Taxonomy" id="912594"/>
    <lineage>
        <taxon>Bacteria</taxon>
        <taxon>Bacillati</taxon>
        <taxon>Actinomycetota</taxon>
        <taxon>Actinomycetes</taxon>
        <taxon>Mycobacteriales</taxon>
        <taxon>Mycobacteriaceae</taxon>
        <taxon>Mycolicibacterium</taxon>
    </lineage>
</organism>
<comment type="caution">
    <text evidence="1">The sequence shown here is derived from an EMBL/GenBank/DDBJ whole genome shotgun (WGS) entry which is preliminary data.</text>
</comment>
<proteinExistence type="predicted"/>
<dbReference type="AlphaFoldDB" id="A0A178LTE3"/>
<accession>A0A178LTE3</accession>
<dbReference type="Proteomes" id="UP000078396">
    <property type="component" value="Unassembled WGS sequence"/>
</dbReference>
<evidence type="ECO:0000313" key="1">
    <source>
        <dbReference type="EMBL" id="OAN37341.1"/>
    </source>
</evidence>
<reference evidence="1 2" key="1">
    <citation type="submission" date="2016-04" db="EMBL/GenBank/DDBJ databases">
        <title>Draft Genome Sequences of Staphylococcus capitis Strain H36, S. capitis Strain H65, S. cohnii Strain H62, S. hominis Strain H69, Mycobacterium iranicum Strain H39, Plantibacter sp. Strain H53, Pseudomonas oryzihabitans Strain H72, and Microbacterium sp. Strain H83, isolated from residential settings.</title>
        <authorList>
            <person name="Lymperopoulou D."/>
            <person name="Adams R.I."/>
            <person name="Lindow S."/>
            <person name="Coil D.A."/>
            <person name="Jospin G."/>
            <person name="Eisen J.A."/>
        </authorList>
    </citation>
    <scope>NUCLEOTIDE SEQUENCE [LARGE SCALE GENOMIC DNA]</scope>
    <source>
        <strain evidence="1 2">H39</strain>
    </source>
</reference>
<protein>
    <submittedName>
        <fullName evidence="1">Uncharacterized protein</fullName>
    </submittedName>
</protein>
<evidence type="ECO:0000313" key="2">
    <source>
        <dbReference type="Proteomes" id="UP000078396"/>
    </source>
</evidence>
<name>A0A178LTE3_MYCIR</name>